<evidence type="ECO:0008006" key="3">
    <source>
        <dbReference type="Google" id="ProtNLM"/>
    </source>
</evidence>
<gene>
    <name evidence="1" type="ORF">M9458_030605</name>
</gene>
<dbReference type="Proteomes" id="UP001529510">
    <property type="component" value="Unassembled WGS sequence"/>
</dbReference>
<evidence type="ECO:0000313" key="2">
    <source>
        <dbReference type="Proteomes" id="UP001529510"/>
    </source>
</evidence>
<dbReference type="EMBL" id="JAMKFB020000015">
    <property type="protein sequence ID" value="KAL0174637.1"/>
    <property type="molecule type" value="Genomic_DNA"/>
</dbReference>
<sequence length="179" mass="19741">ELMLAQVLHDSLFPQHLDLSLFLLCENNRPSSAVLIFCGRSEEEVVPYDSMSLTAANAEQWVCSDKDPMQSSSELSELIHVLTKAVEDPGLNWLAPEEPACSLLDEWNLQMGCHQQSFCQRRPCSSWRFTTNSAGCGASPLLEEVICPLSALGLNAHPIHLSPAGPPLCQQARLIQWLA</sequence>
<name>A0ABD0PL68_CIRMR</name>
<comment type="caution">
    <text evidence="1">The sequence shown here is derived from an EMBL/GenBank/DDBJ whole genome shotgun (WGS) entry which is preliminary data.</text>
</comment>
<keyword evidence="2" id="KW-1185">Reference proteome</keyword>
<organism evidence="1 2">
    <name type="scientific">Cirrhinus mrigala</name>
    <name type="common">Mrigala</name>
    <dbReference type="NCBI Taxonomy" id="683832"/>
    <lineage>
        <taxon>Eukaryota</taxon>
        <taxon>Metazoa</taxon>
        <taxon>Chordata</taxon>
        <taxon>Craniata</taxon>
        <taxon>Vertebrata</taxon>
        <taxon>Euteleostomi</taxon>
        <taxon>Actinopterygii</taxon>
        <taxon>Neopterygii</taxon>
        <taxon>Teleostei</taxon>
        <taxon>Ostariophysi</taxon>
        <taxon>Cypriniformes</taxon>
        <taxon>Cyprinidae</taxon>
        <taxon>Labeoninae</taxon>
        <taxon>Labeonini</taxon>
        <taxon>Cirrhinus</taxon>
    </lineage>
</organism>
<feature type="non-terminal residue" evidence="1">
    <location>
        <position position="1"/>
    </location>
</feature>
<reference evidence="1 2" key="1">
    <citation type="submission" date="2024-05" db="EMBL/GenBank/DDBJ databases">
        <title>Genome sequencing and assembly of Indian major carp, Cirrhinus mrigala (Hamilton, 1822).</title>
        <authorList>
            <person name="Mohindra V."/>
            <person name="Chowdhury L.M."/>
            <person name="Lal K."/>
            <person name="Jena J.K."/>
        </authorList>
    </citation>
    <scope>NUCLEOTIDE SEQUENCE [LARGE SCALE GENOMIC DNA]</scope>
    <source>
        <strain evidence="1">CM1030</strain>
        <tissue evidence="1">Blood</tissue>
    </source>
</reference>
<accession>A0ABD0PL68</accession>
<protein>
    <recommendedName>
        <fullName evidence="3">Anti-Mullerian hormone</fullName>
    </recommendedName>
</protein>
<feature type="non-terminal residue" evidence="1">
    <location>
        <position position="179"/>
    </location>
</feature>
<proteinExistence type="predicted"/>
<evidence type="ECO:0000313" key="1">
    <source>
        <dbReference type="EMBL" id="KAL0174637.1"/>
    </source>
</evidence>
<dbReference type="AlphaFoldDB" id="A0ABD0PL68"/>